<feature type="domain" description="Cytochrome b5 heme-binding" evidence="5">
    <location>
        <begin position="183"/>
        <end position="253"/>
    </location>
</feature>
<dbReference type="InterPro" id="IPR036400">
    <property type="entry name" value="Cyt_B5-like_heme/steroid_sf"/>
</dbReference>
<evidence type="ECO:0000313" key="7">
    <source>
        <dbReference type="Proteomes" id="UP000037136"/>
    </source>
</evidence>
<evidence type="ECO:0000313" key="6">
    <source>
        <dbReference type="EMBL" id="PFH56624.1"/>
    </source>
</evidence>
<dbReference type="OrthoDB" id="432299at2759"/>
<dbReference type="FunFam" id="3.10.120.10:FF:000001">
    <property type="entry name" value="Cytochrome b5 reductase 4"/>
    <property type="match status" value="1"/>
</dbReference>
<dbReference type="STRING" id="268505.A0A2A9P607"/>
<keyword evidence="2" id="KW-0479">Metal-binding</keyword>
<evidence type="ECO:0000256" key="2">
    <source>
        <dbReference type="ARBA" id="ARBA00022723"/>
    </source>
</evidence>
<dbReference type="PANTHER" id="PTHR46237">
    <property type="entry name" value="CYTOCHROME B5 REDUCTASE 4 FAMILY MEMBER"/>
    <property type="match status" value="1"/>
</dbReference>
<dbReference type="Pfam" id="PF00173">
    <property type="entry name" value="Cyt-b5"/>
    <property type="match status" value="1"/>
</dbReference>
<protein>
    <recommendedName>
        <fullName evidence="5">Cytochrome b5 heme-binding domain-containing protein</fullName>
    </recommendedName>
</protein>
<dbReference type="InterPro" id="IPR051872">
    <property type="entry name" value="Cytochrome_b5/Flavoprotein_Rdt"/>
</dbReference>
<feature type="region of interest" description="Disordered" evidence="4">
    <location>
        <begin position="31"/>
        <end position="149"/>
    </location>
</feature>
<evidence type="ECO:0000259" key="5">
    <source>
        <dbReference type="PROSITE" id="PS50255"/>
    </source>
</evidence>
<feature type="compositionally biased region" description="Pro residues" evidence="4">
    <location>
        <begin position="109"/>
        <end position="122"/>
    </location>
</feature>
<feature type="compositionally biased region" description="Acidic residues" evidence="4">
    <location>
        <begin position="59"/>
        <end position="80"/>
    </location>
</feature>
<evidence type="ECO:0000256" key="3">
    <source>
        <dbReference type="ARBA" id="ARBA00023004"/>
    </source>
</evidence>
<dbReference type="SUPFAM" id="SSF55856">
    <property type="entry name" value="Cytochrome b5-like heme/steroid binding domain"/>
    <property type="match status" value="1"/>
</dbReference>
<dbReference type="GO" id="GO:0004128">
    <property type="term" value="F:cytochrome-b5 reductase activity, acting on NAD(P)H"/>
    <property type="evidence" value="ECO:0007669"/>
    <property type="project" value="TreeGrafter"/>
</dbReference>
<dbReference type="Proteomes" id="UP000037136">
    <property type="component" value="Unassembled WGS sequence"/>
</dbReference>
<dbReference type="SMART" id="SM01117">
    <property type="entry name" value="Cyt-b5"/>
    <property type="match status" value="1"/>
</dbReference>
<dbReference type="PROSITE" id="PS50255">
    <property type="entry name" value="CYTOCHROME_B5_2"/>
    <property type="match status" value="1"/>
</dbReference>
<accession>A0A2A9P607</accession>
<comment type="caution">
    <text evidence="6">The sequence shown here is derived from an EMBL/GenBank/DDBJ whole genome shotgun (WGS) entry which is preliminary data.</text>
</comment>
<gene>
    <name evidence="6" type="ORF">XA68_16240</name>
</gene>
<dbReference type="GO" id="GO:0020037">
    <property type="term" value="F:heme binding"/>
    <property type="evidence" value="ECO:0007669"/>
    <property type="project" value="TreeGrafter"/>
</dbReference>
<dbReference type="InterPro" id="IPR001199">
    <property type="entry name" value="Cyt_B5-like_heme/steroid-bd"/>
</dbReference>
<dbReference type="AlphaFoldDB" id="A0A2A9P607"/>
<keyword evidence="7" id="KW-1185">Reference proteome</keyword>
<feature type="compositionally biased region" description="Low complexity" evidence="4">
    <location>
        <begin position="96"/>
        <end position="108"/>
    </location>
</feature>
<dbReference type="GO" id="GO:0046872">
    <property type="term" value="F:metal ion binding"/>
    <property type="evidence" value="ECO:0007669"/>
    <property type="project" value="UniProtKB-KW"/>
</dbReference>
<reference evidence="6 7" key="1">
    <citation type="journal article" date="2015" name="BMC Genomics">
        <title>Gene expression during zombie ant biting behavior reflects the complexity underlying fungal parasitic behavioral manipulation.</title>
        <authorList>
            <person name="de Bekker C."/>
            <person name="Ohm R.A."/>
            <person name="Loreto R.G."/>
            <person name="Sebastian A."/>
            <person name="Albert I."/>
            <person name="Merrow M."/>
            <person name="Brachmann A."/>
            <person name="Hughes D.P."/>
        </authorList>
    </citation>
    <scope>NUCLEOTIDE SEQUENCE [LARGE SCALE GENOMIC DNA]</scope>
    <source>
        <strain evidence="6 7">SC16a</strain>
    </source>
</reference>
<feature type="compositionally biased region" description="Pro residues" evidence="4">
    <location>
        <begin position="84"/>
        <end position="95"/>
    </location>
</feature>
<dbReference type="EMBL" id="LAZP02000540">
    <property type="protein sequence ID" value="PFH56624.1"/>
    <property type="molecule type" value="Genomic_DNA"/>
</dbReference>
<dbReference type="PANTHER" id="PTHR46237:SF1">
    <property type="entry name" value="CYTOCHROME B5 REDUCTASE 4"/>
    <property type="match status" value="1"/>
</dbReference>
<reference evidence="6 7" key="2">
    <citation type="journal article" date="2017" name="Sci. Rep.">
        <title>Ant-infecting Ophiocordyceps genomes reveal a high diversity of potential behavioral manipulation genes and a possible major role for enterotoxins.</title>
        <authorList>
            <person name="de Bekker C."/>
            <person name="Ohm R.A."/>
            <person name="Evans H.C."/>
            <person name="Brachmann A."/>
            <person name="Hughes D.P."/>
        </authorList>
    </citation>
    <scope>NUCLEOTIDE SEQUENCE [LARGE SCALE GENOMIC DNA]</scope>
    <source>
        <strain evidence="6 7">SC16a</strain>
    </source>
</reference>
<sequence>MALVAFSLVIASVVYLLLRPPVWLRRRPTVPEIQPRLDSDAGMSARDGDADPEPASAPGDDDDDEDEDEDEDDDDQDDDSPVTTPRPEPASPPIPVFSLSSPSDDSTTMPPPPRPVRPPTLTPFPANNSAQRAGPDRLGPSPRKVLLEPGHSPLDWARLSGPGADLRGVPPQTPLLRVPPSMLRAHTGRRGKDAWTVIDGRVYNVTPYARFHPGGVPELMRGAARDATALFRHVHPWVNYEAMLAACFVGLLVEEPKVESEMEAMD</sequence>
<dbReference type="Gene3D" id="3.10.120.10">
    <property type="entry name" value="Cytochrome b5-like heme/steroid binding domain"/>
    <property type="match status" value="1"/>
</dbReference>
<name>A0A2A9P607_OPHUN</name>
<keyword evidence="3" id="KW-0408">Iron</keyword>
<dbReference type="GO" id="GO:0005737">
    <property type="term" value="C:cytoplasm"/>
    <property type="evidence" value="ECO:0007669"/>
    <property type="project" value="TreeGrafter"/>
</dbReference>
<evidence type="ECO:0000256" key="4">
    <source>
        <dbReference type="SAM" id="MobiDB-lite"/>
    </source>
</evidence>
<proteinExistence type="predicted"/>
<organism evidence="6 7">
    <name type="scientific">Ophiocordyceps unilateralis</name>
    <name type="common">Zombie-ant fungus</name>
    <name type="synonym">Torrubia unilateralis</name>
    <dbReference type="NCBI Taxonomy" id="268505"/>
    <lineage>
        <taxon>Eukaryota</taxon>
        <taxon>Fungi</taxon>
        <taxon>Dikarya</taxon>
        <taxon>Ascomycota</taxon>
        <taxon>Pezizomycotina</taxon>
        <taxon>Sordariomycetes</taxon>
        <taxon>Hypocreomycetidae</taxon>
        <taxon>Hypocreales</taxon>
        <taxon>Ophiocordycipitaceae</taxon>
        <taxon>Ophiocordyceps</taxon>
    </lineage>
</organism>
<evidence type="ECO:0000256" key="1">
    <source>
        <dbReference type="ARBA" id="ARBA00022617"/>
    </source>
</evidence>
<keyword evidence="1" id="KW-0349">Heme</keyword>